<dbReference type="EMBL" id="LNQE01001837">
    <property type="protein sequence ID" value="KUG04888.1"/>
    <property type="molecule type" value="Genomic_DNA"/>
</dbReference>
<dbReference type="PROSITE" id="PS51687">
    <property type="entry name" value="SAM_MT_RNA_M5U"/>
    <property type="match status" value="1"/>
</dbReference>
<comment type="caution">
    <text evidence="5">The sequence shown here is derived from an EMBL/GenBank/DDBJ whole genome shotgun (WGS) entry which is preliminary data.</text>
</comment>
<dbReference type="InterPro" id="IPR012340">
    <property type="entry name" value="NA-bd_OB-fold"/>
</dbReference>
<dbReference type="Gene3D" id="3.40.50.150">
    <property type="entry name" value="Vaccinia Virus protein VP39"/>
    <property type="match status" value="1"/>
</dbReference>
<dbReference type="InterPro" id="IPR010280">
    <property type="entry name" value="U5_MeTrfase_fam"/>
</dbReference>
<sequence length="421" mass="47025">MRCYVDGISHSGEGVARIDGKATFIPFAIPGETVEIKVVEDKKNFQRARLEEVITASPDRVDPPCPYYYKCGGCAYQHVSYPRQLELKRQVVKDSLKRIAGIDMEVSPVIGMEDPWHYRNKVVWHTGKESGELTMGYYINDSRVLMGIDNCLLISQEMQNYSKFIKDNLEELKIPEGCEVIVRQSSANQELMLIFNGPGTSQIDFARMLNYQEAASIYSVDQGATQLHYGDQSLEDAISEIKYGISPLAFFQVNPQQTERLIEVIKDFAQINKGDNVLDAYCGIGSIALGLAAKAKRVVGVESFKTAVKDAKRNAFKNDISNCKFIKGACEEIIPDLEEHFDVVILDPPRSGCKAQLIDSIVKMAPKRVVYASCNPATLARDLALFVKADYTVKVQPIDMFPQTGHTESICLLERGINIDK</sequence>
<dbReference type="FunFam" id="3.40.50.150:FF:000009">
    <property type="entry name" value="23S rRNA (Uracil(1939)-C(5))-methyltransferase RlmD"/>
    <property type="match status" value="1"/>
</dbReference>
<evidence type="ECO:0000256" key="3">
    <source>
        <dbReference type="ARBA" id="ARBA00022691"/>
    </source>
</evidence>
<proteinExistence type="predicted"/>
<protein>
    <submittedName>
        <fullName evidence="5">Rna methyltransferase, trma family</fullName>
    </submittedName>
</protein>
<evidence type="ECO:0000259" key="4">
    <source>
        <dbReference type="PROSITE" id="PS50926"/>
    </source>
</evidence>
<keyword evidence="2 5" id="KW-0808">Transferase</keyword>
<dbReference type="Pfam" id="PF01938">
    <property type="entry name" value="TRAM"/>
    <property type="match status" value="1"/>
</dbReference>
<dbReference type="SUPFAM" id="SSF50249">
    <property type="entry name" value="Nucleic acid-binding proteins"/>
    <property type="match status" value="1"/>
</dbReference>
<dbReference type="GO" id="GO:0070475">
    <property type="term" value="P:rRNA base methylation"/>
    <property type="evidence" value="ECO:0007669"/>
    <property type="project" value="TreeGrafter"/>
</dbReference>
<dbReference type="PROSITE" id="PS50926">
    <property type="entry name" value="TRAM"/>
    <property type="match status" value="1"/>
</dbReference>
<evidence type="ECO:0000313" key="5">
    <source>
        <dbReference type="EMBL" id="KUG04888.1"/>
    </source>
</evidence>
<dbReference type="NCBIfam" id="TIGR00479">
    <property type="entry name" value="rumA"/>
    <property type="match status" value="1"/>
</dbReference>
<accession>A0A0W8E8B1</accession>
<dbReference type="AlphaFoldDB" id="A0A0W8E8B1"/>
<dbReference type="Pfam" id="PF05958">
    <property type="entry name" value="tRNA_U5-meth_tr"/>
    <property type="match status" value="1"/>
</dbReference>
<evidence type="ECO:0000256" key="2">
    <source>
        <dbReference type="ARBA" id="ARBA00022679"/>
    </source>
</evidence>
<dbReference type="FunFam" id="2.40.50.140:FF:000097">
    <property type="entry name" value="23S rRNA (uracil(1939)-C(5))-methyltransferase RlmD"/>
    <property type="match status" value="1"/>
</dbReference>
<dbReference type="InterPro" id="IPR030390">
    <property type="entry name" value="MeTrfase_TrmA_AS"/>
</dbReference>
<evidence type="ECO:0000256" key="1">
    <source>
        <dbReference type="ARBA" id="ARBA00022603"/>
    </source>
</evidence>
<dbReference type="InterPro" id="IPR030391">
    <property type="entry name" value="MeTrfase_TrmA_CS"/>
</dbReference>
<feature type="domain" description="TRAM" evidence="4">
    <location>
        <begin position="1"/>
        <end position="52"/>
    </location>
</feature>
<dbReference type="CDD" id="cd02440">
    <property type="entry name" value="AdoMet_MTases"/>
    <property type="match status" value="1"/>
</dbReference>
<gene>
    <name evidence="5" type="ORF">ASZ90_017768</name>
</gene>
<dbReference type="InterPro" id="IPR002792">
    <property type="entry name" value="TRAM_dom"/>
</dbReference>
<dbReference type="PANTHER" id="PTHR11061:SF30">
    <property type="entry name" value="TRNA (URACIL(54)-C(5))-METHYLTRANSFERASE"/>
    <property type="match status" value="1"/>
</dbReference>
<dbReference type="PROSITE" id="PS01231">
    <property type="entry name" value="TRMA_2"/>
    <property type="match status" value="1"/>
</dbReference>
<dbReference type="GO" id="GO:0070041">
    <property type="term" value="F:rRNA (uridine-C5-)-methyltransferase activity"/>
    <property type="evidence" value="ECO:0007669"/>
    <property type="project" value="TreeGrafter"/>
</dbReference>
<dbReference type="SUPFAM" id="SSF53335">
    <property type="entry name" value="S-adenosyl-L-methionine-dependent methyltransferases"/>
    <property type="match status" value="1"/>
</dbReference>
<dbReference type="Gene3D" id="2.40.50.140">
    <property type="entry name" value="Nucleic acid-binding proteins"/>
    <property type="match status" value="1"/>
</dbReference>
<keyword evidence="3" id="KW-0949">S-adenosyl-L-methionine</keyword>
<dbReference type="Gene3D" id="2.40.50.1070">
    <property type="match status" value="1"/>
</dbReference>
<reference evidence="5" key="1">
    <citation type="journal article" date="2015" name="Proc. Natl. Acad. Sci. U.S.A.">
        <title>Networks of energetic and metabolic interactions define dynamics in microbial communities.</title>
        <authorList>
            <person name="Embree M."/>
            <person name="Liu J.K."/>
            <person name="Al-Bassam M.M."/>
            <person name="Zengler K."/>
        </authorList>
    </citation>
    <scope>NUCLEOTIDE SEQUENCE</scope>
</reference>
<name>A0A0W8E8B1_9ZZZZ</name>
<organism evidence="5">
    <name type="scientific">hydrocarbon metagenome</name>
    <dbReference type="NCBI Taxonomy" id="938273"/>
    <lineage>
        <taxon>unclassified sequences</taxon>
        <taxon>metagenomes</taxon>
        <taxon>ecological metagenomes</taxon>
    </lineage>
</organism>
<dbReference type="PROSITE" id="PS01230">
    <property type="entry name" value="TRMA_1"/>
    <property type="match status" value="1"/>
</dbReference>
<dbReference type="PANTHER" id="PTHR11061">
    <property type="entry name" value="RNA M5U METHYLTRANSFERASE"/>
    <property type="match status" value="1"/>
</dbReference>
<keyword evidence="1 5" id="KW-0489">Methyltransferase</keyword>
<dbReference type="InterPro" id="IPR029063">
    <property type="entry name" value="SAM-dependent_MTases_sf"/>
</dbReference>